<evidence type="ECO:0000256" key="1">
    <source>
        <dbReference type="ARBA" id="ARBA00006484"/>
    </source>
</evidence>
<evidence type="ECO:0000313" key="4">
    <source>
        <dbReference type="Proteomes" id="UP000253383"/>
    </source>
</evidence>
<dbReference type="RefSeq" id="WP_114407402.1">
    <property type="nucleotide sequence ID" value="NZ_QOWE01000014.1"/>
</dbReference>
<dbReference type="Proteomes" id="UP000253383">
    <property type="component" value="Unassembled WGS sequence"/>
</dbReference>
<dbReference type="GO" id="GO:0016491">
    <property type="term" value="F:oxidoreductase activity"/>
    <property type="evidence" value="ECO:0007669"/>
    <property type="project" value="UniProtKB-KW"/>
</dbReference>
<dbReference type="Pfam" id="PF00106">
    <property type="entry name" value="adh_short"/>
    <property type="match status" value="1"/>
</dbReference>
<dbReference type="AlphaFoldDB" id="A0A368JQ17"/>
<organism evidence="3 4">
    <name type="scientific">Larkinella punicea</name>
    <dbReference type="NCBI Taxonomy" id="2315727"/>
    <lineage>
        <taxon>Bacteria</taxon>
        <taxon>Pseudomonadati</taxon>
        <taxon>Bacteroidota</taxon>
        <taxon>Cytophagia</taxon>
        <taxon>Cytophagales</taxon>
        <taxon>Spirosomataceae</taxon>
        <taxon>Larkinella</taxon>
    </lineage>
</organism>
<keyword evidence="4" id="KW-1185">Reference proteome</keyword>
<sequence>MKVTNNTILLTGGTSGIGYELVRRFYELGNRLIAVSSDPGKLANLRSQLPDIDTIPCNLADSTQVNALIRRCREDFPDINVLINNAGVQYPYDWLTESDGYQKISDEITINLTSPLQLTYGLLPVLLKHPEAALVTVSSGLIYAPKKSAPVYCGTKAAIHTTTKALRYQLEKTGINVFEIIPALVDTPMTAGRGTGKLTPQQLVDEFIRHFRKNQFESRIGKTKLLRLLHRLSPALADRLMKNG</sequence>
<dbReference type="InterPro" id="IPR036291">
    <property type="entry name" value="NAD(P)-bd_dom_sf"/>
</dbReference>
<dbReference type="PRINTS" id="PR00081">
    <property type="entry name" value="GDHRDH"/>
</dbReference>
<reference evidence="3 4" key="1">
    <citation type="submission" date="2018-07" db="EMBL/GenBank/DDBJ databases">
        <title>Genome analysis of Larkinella rosea.</title>
        <authorList>
            <person name="Zhou Z."/>
            <person name="Wang G."/>
        </authorList>
    </citation>
    <scope>NUCLEOTIDE SEQUENCE [LARGE SCALE GENOMIC DNA]</scope>
    <source>
        <strain evidence="4">zzj9</strain>
    </source>
</reference>
<comment type="similarity">
    <text evidence="1">Belongs to the short-chain dehydrogenases/reductases (SDR) family.</text>
</comment>
<name>A0A368JQ17_9BACT</name>
<dbReference type="SUPFAM" id="SSF51735">
    <property type="entry name" value="NAD(P)-binding Rossmann-fold domains"/>
    <property type="match status" value="1"/>
</dbReference>
<dbReference type="OrthoDB" id="9810734at2"/>
<keyword evidence="2" id="KW-0560">Oxidoreductase</keyword>
<dbReference type="GO" id="GO:0016020">
    <property type="term" value="C:membrane"/>
    <property type="evidence" value="ECO:0007669"/>
    <property type="project" value="TreeGrafter"/>
</dbReference>
<proteinExistence type="inferred from homology"/>
<dbReference type="InterPro" id="IPR002347">
    <property type="entry name" value="SDR_fam"/>
</dbReference>
<dbReference type="Gene3D" id="3.40.50.720">
    <property type="entry name" value="NAD(P)-binding Rossmann-like Domain"/>
    <property type="match status" value="1"/>
</dbReference>
<comment type="caution">
    <text evidence="3">The sequence shown here is derived from an EMBL/GenBank/DDBJ whole genome shotgun (WGS) entry which is preliminary data.</text>
</comment>
<evidence type="ECO:0000256" key="2">
    <source>
        <dbReference type="ARBA" id="ARBA00023002"/>
    </source>
</evidence>
<evidence type="ECO:0000313" key="3">
    <source>
        <dbReference type="EMBL" id="RCR68271.1"/>
    </source>
</evidence>
<dbReference type="PANTHER" id="PTHR44196">
    <property type="entry name" value="DEHYDROGENASE/REDUCTASE SDR FAMILY MEMBER 7B"/>
    <property type="match status" value="1"/>
</dbReference>
<gene>
    <name evidence="3" type="ORF">DUE52_17885</name>
</gene>
<dbReference type="EMBL" id="QOWE01000014">
    <property type="protein sequence ID" value="RCR68271.1"/>
    <property type="molecule type" value="Genomic_DNA"/>
</dbReference>
<protein>
    <submittedName>
        <fullName evidence="3">SDR family NAD(P)-dependent oxidoreductase</fullName>
    </submittedName>
</protein>
<dbReference type="PANTHER" id="PTHR44196:SF1">
    <property type="entry name" value="DEHYDROGENASE_REDUCTASE SDR FAMILY MEMBER 7B"/>
    <property type="match status" value="1"/>
</dbReference>
<accession>A0A368JQ17</accession>